<evidence type="ECO:0000256" key="3">
    <source>
        <dbReference type="ARBA" id="ARBA00022801"/>
    </source>
</evidence>
<comment type="caution">
    <text evidence="6">The sequence shown here is derived from an EMBL/GenBank/DDBJ whole genome shotgun (WGS) entry which is preliminary data.</text>
</comment>
<keyword evidence="7" id="KW-1185">Reference proteome</keyword>
<keyword evidence="2" id="KW-0645">Protease</keyword>
<gene>
    <name evidence="6" type="ORF">F8M41_022900</name>
</gene>
<name>A0A8H4AEA6_GIGMA</name>
<dbReference type="Pfam" id="PF05903">
    <property type="entry name" value="Peptidase_C97"/>
    <property type="match status" value="1"/>
</dbReference>
<evidence type="ECO:0000313" key="6">
    <source>
        <dbReference type="EMBL" id="KAF0484861.1"/>
    </source>
</evidence>
<evidence type="ECO:0000256" key="4">
    <source>
        <dbReference type="SAM" id="MobiDB-lite"/>
    </source>
</evidence>
<dbReference type="SMART" id="SM01179">
    <property type="entry name" value="DUF862"/>
    <property type="match status" value="1"/>
</dbReference>
<comment type="similarity">
    <text evidence="1">Belongs to the DeSI family.</text>
</comment>
<feature type="compositionally biased region" description="Polar residues" evidence="4">
    <location>
        <begin position="14"/>
        <end position="24"/>
    </location>
</feature>
<evidence type="ECO:0000313" key="7">
    <source>
        <dbReference type="Proteomes" id="UP000439903"/>
    </source>
</evidence>
<dbReference type="AlphaFoldDB" id="A0A8H4AEA6"/>
<sequence length="227" mass="25526">MVRYNYNNNNRMNSQVEPDNSSSNQYEVPLFRDQKTPVYINVYDMLPKGKIADIGYMFGIGVFHSGVEVYDKEYNFGGHDFDSTGVFIMRPRIGPPNLTFKESVFMGHTSLSKEEVKNVIEELSKEWSGNSYNLLTRNCNHFTSDLCNILVGKPAPNWINRAAKLGTLFPCVLSVKLILKILLSQKKQSETKCVVPNDWIEAPEGTDGANGLIISNNTVINEESSDS</sequence>
<feature type="domain" description="PPPDE" evidence="5">
    <location>
        <begin position="36"/>
        <end position="177"/>
    </location>
</feature>
<organism evidence="6 7">
    <name type="scientific">Gigaspora margarita</name>
    <dbReference type="NCBI Taxonomy" id="4874"/>
    <lineage>
        <taxon>Eukaryota</taxon>
        <taxon>Fungi</taxon>
        <taxon>Fungi incertae sedis</taxon>
        <taxon>Mucoromycota</taxon>
        <taxon>Glomeromycotina</taxon>
        <taxon>Glomeromycetes</taxon>
        <taxon>Diversisporales</taxon>
        <taxon>Gigasporaceae</taxon>
        <taxon>Gigaspora</taxon>
    </lineage>
</organism>
<accession>A0A8H4AEA6</accession>
<protein>
    <submittedName>
        <fullName evidence="6">DUF862-domain-containing protein</fullName>
    </submittedName>
</protein>
<dbReference type="PROSITE" id="PS51858">
    <property type="entry name" value="PPPDE"/>
    <property type="match status" value="1"/>
</dbReference>
<keyword evidence="3" id="KW-0378">Hydrolase</keyword>
<dbReference type="GO" id="GO:0006508">
    <property type="term" value="P:proteolysis"/>
    <property type="evidence" value="ECO:0007669"/>
    <property type="project" value="UniProtKB-KW"/>
</dbReference>
<proteinExistence type="inferred from homology"/>
<reference evidence="6 7" key="1">
    <citation type="journal article" date="2019" name="Environ. Microbiol.">
        <title>At the nexus of three kingdoms: the genome of the mycorrhizal fungus Gigaspora margarita provides insights into plant, endobacterial and fungal interactions.</title>
        <authorList>
            <person name="Venice F."/>
            <person name="Ghignone S."/>
            <person name="Salvioli di Fossalunga A."/>
            <person name="Amselem J."/>
            <person name="Novero M."/>
            <person name="Xianan X."/>
            <person name="Sedzielewska Toro K."/>
            <person name="Morin E."/>
            <person name="Lipzen A."/>
            <person name="Grigoriev I.V."/>
            <person name="Henrissat B."/>
            <person name="Martin F.M."/>
            <person name="Bonfante P."/>
        </authorList>
    </citation>
    <scope>NUCLEOTIDE SEQUENCE [LARGE SCALE GENOMIC DNA]</scope>
    <source>
        <strain evidence="6 7">BEG34</strain>
    </source>
</reference>
<dbReference type="PANTHER" id="PTHR12378:SF80">
    <property type="entry name" value="IP06716P-RELATED"/>
    <property type="match status" value="1"/>
</dbReference>
<dbReference type="OrthoDB" id="412286at2759"/>
<dbReference type="Proteomes" id="UP000439903">
    <property type="component" value="Unassembled WGS sequence"/>
</dbReference>
<dbReference type="GO" id="GO:0016579">
    <property type="term" value="P:protein deubiquitination"/>
    <property type="evidence" value="ECO:0007669"/>
    <property type="project" value="TreeGrafter"/>
</dbReference>
<feature type="region of interest" description="Disordered" evidence="4">
    <location>
        <begin position="1"/>
        <end position="24"/>
    </location>
</feature>
<dbReference type="InterPro" id="IPR008580">
    <property type="entry name" value="PPPDE_dom"/>
</dbReference>
<evidence type="ECO:0000256" key="1">
    <source>
        <dbReference type="ARBA" id="ARBA00008140"/>
    </source>
</evidence>
<dbReference type="GO" id="GO:0101005">
    <property type="term" value="F:deubiquitinase activity"/>
    <property type="evidence" value="ECO:0007669"/>
    <property type="project" value="TreeGrafter"/>
</dbReference>
<evidence type="ECO:0000259" key="5">
    <source>
        <dbReference type="PROSITE" id="PS51858"/>
    </source>
</evidence>
<dbReference type="PANTHER" id="PTHR12378">
    <property type="entry name" value="DESUMOYLATING ISOPEPTIDASE"/>
    <property type="match status" value="1"/>
</dbReference>
<feature type="compositionally biased region" description="Low complexity" evidence="4">
    <location>
        <begin position="1"/>
        <end position="13"/>
    </location>
</feature>
<dbReference type="InterPro" id="IPR042266">
    <property type="entry name" value="PPPDE_sf"/>
</dbReference>
<dbReference type="EMBL" id="WTPW01000727">
    <property type="protein sequence ID" value="KAF0484861.1"/>
    <property type="molecule type" value="Genomic_DNA"/>
</dbReference>
<dbReference type="Gene3D" id="3.90.1720.30">
    <property type="entry name" value="PPPDE domains"/>
    <property type="match status" value="1"/>
</dbReference>
<evidence type="ECO:0000256" key="2">
    <source>
        <dbReference type="ARBA" id="ARBA00022670"/>
    </source>
</evidence>